<protein>
    <submittedName>
        <fullName evidence="2">Uncharacterized protein</fullName>
    </submittedName>
</protein>
<gene>
    <name evidence="2" type="ORF">MMAD_13450</name>
</gene>
<dbReference type="KEGG" id="mmag:MMAD_13450"/>
<evidence type="ECO:0000313" key="3">
    <source>
        <dbReference type="Proteomes" id="UP000466517"/>
    </source>
</evidence>
<organism evidence="2 3">
    <name type="scientific">Mycolicibacterium madagascariense</name>
    <dbReference type="NCBI Taxonomy" id="212765"/>
    <lineage>
        <taxon>Bacteria</taxon>
        <taxon>Bacillati</taxon>
        <taxon>Actinomycetota</taxon>
        <taxon>Actinomycetes</taxon>
        <taxon>Mycobacteriales</taxon>
        <taxon>Mycobacteriaceae</taxon>
        <taxon>Mycolicibacterium</taxon>
    </lineage>
</organism>
<accession>A0A7I7XCQ6</accession>
<proteinExistence type="predicted"/>
<evidence type="ECO:0000313" key="2">
    <source>
        <dbReference type="EMBL" id="BBZ27050.1"/>
    </source>
</evidence>
<sequence>MKIAYTAAIGDTSANAKANAERKLNPRLNLVGASAWGSVVSVGSVIGAPRDGLQRPCTSNGQNRTGSSSEEMTAGWTIV</sequence>
<feature type="compositionally biased region" description="Polar residues" evidence="1">
    <location>
        <begin position="56"/>
        <end position="71"/>
    </location>
</feature>
<reference evidence="2 3" key="1">
    <citation type="journal article" date="2019" name="Emerg. Microbes Infect.">
        <title>Comprehensive subspecies identification of 175 nontuberculous mycobacteria species based on 7547 genomic profiles.</title>
        <authorList>
            <person name="Matsumoto Y."/>
            <person name="Kinjo T."/>
            <person name="Motooka D."/>
            <person name="Nabeya D."/>
            <person name="Jung N."/>
            <person name="Uechi K."/>
            <person name="Horii T."/>
            <person name="Iida T."/>
            <person name="Fujita J."/>
            <person name="Nakamura S."/>
        </authorList>
    </citation>
    <scope>NUCLEOTIDE SEQUENCE [LARGE SCALE GENOMIC DNA]</scope>
    <source>
        <strain evidence="2 3">JCM 13574</strain>
    </source>
</reference>
<dbReference type="Proteomes" id="UP000466517">
    <property type="component" value="Chromosome"/>
</dbReference>
<dbReference type="EMBL" id="AP022610">
    <property type="protein sequence ID" value="BBZ27050.1"/>
    <property type="molecule type" value="Genomic_DNA"/>
</dbReference>
<name>A0A7I7XCQ6_9MYCO</name>
<evidence type="ECO:0000256" key="1">
    <source>
        <dbReference type="SAM" id="MobiDB-lite"/>
    </source>
</evidence>
<keyword evidence="3" id="KW-1185">Reference proteome</keyword>
<dbReference type="AlphaFoldDB" id="A0A7I7XCQ6"/>
<feature type="region of interest" description="Disordered" evidence="1">
    <location>
        <begin position="50"/>
        <end position="79"/>
    </location>
</feature>